<organism evidence="1 2">
    <name type="scientific">Engystomops pustulosus</name>
    <name type="common">Tungara frog</name>
    <name type="synonym">Physalaemus pustulosus</name>
    <dbReference type="NCBI Taxonomy" id="76066"/>
    <lineage>
        <taxon>Eukaryota</taxon>
        <taxon>Metazoa</taxon>
        <taxon>Chordata</taxon>
        <taxon>Craniata</taxon>
        <taxon>Vertebrata</taxon>
        <taxon>Euteleostomi</taxon>
        <taxon>Amphibia</taxon>
        <taxon>Batrachia</taxon>
        <taxon>Anura</taxon>
        <taxon>Neobatrachia</taxon>
        <taxon>Hyloidea</taxon>
        <taxon>Leptodactylidae</taxon>
        <taxon>Leiuperinae</taxon>
        <taxon>Engystomops</taxon>
    </lineage>
</organism>
<protein>
    <submittedName>
        <fullName evidence="1">Uncharacterized protein</fullName>
    </submittedName>
</protein>
<evidence type="ECO:0000313" key="1">
    <source>
        <dbReference type="EMBL" id="KAG8535352.1"/>
    </source>
</evidence>
<comment type="caution">
    <text evidence="1">The sequence shown here is derived from an EMBL/GenBank/DDBJ whole genome shotgun (WGS) entry which is preliminary data.</text>
</comment>
<proteinExistence type="predicted"/>
<name>A0AAV6YJH8_ENGPU</name>
<gene>
    <name evidence="1" type="ORF">GDO81_028748</name>
</gene>
<dbReference type="EMBL" id="WNYA01069587">
    <property type="protein sequence ID" value="KAG8535352.1"/>
    <property type="molecule type" value="Genomic_DNA"/>
</dbReference>
<dbReference type="Proteomes" id="UP000824782">
    <property type="component" value="Unassembled WGS sequence"/>
</dbReference>
<reference evidence="1" key="1">
    <citation type="thesis" date="2020" institute="ProQuest LLC" country="789 East Eisenhower Parkway, Ann Arbor, MI, USA">
        <title>Comparative Genomics and Chromosome Evolution.</title>
        <authorList>
            <person name="Mudd A.B."/>
        </authorList>
    </citation>
    <scope>NUCLEOTIDE SEQUENCE</scope>
    <source>
        <strain evidence="1">237g6f4</strain>
        <tissue evidence="1">Blood</tissue>
    </source>
</reference>
<accession>A0AAV6YJH8</accession>
<sequence length="89" mass="9895">MVKVGEREPFIRICACGRAYSALIRANVVFLNPICCRVASRKPQSTLSNAFSASNERSKNGVELDFAWCSREKDFRVLSLASRVGIKPT</sequence>
<dbReference type="AlphaFoldDB" id="A0AAV6YJH8"/>
<evidence type="ECO:0000313" key="2">
    <source>
        <dbReference type="Proteomes" id="UP000824782"/>
    </source>
</evidence>
<keyword evidence="2" id="KW-1185">Reference proteome</keyword>